<gene>
    <name evidence="2" type="ORF">Rhe02_55010</name>
</gene>
<evidence type="ECO:0000313" key="2">
    <source>
        <dbReference type="EMBL" id="GIH07434.1"/>
    </source>
</evidence>
<evidence type="ECO:0000313" key="3">
    <source>
        <dbReference type="Proteomes" id="UP000612899"/>
    </source>
</evidence>
<dbReference type="AlphaFoldDB" id="A0A8J3VHI6"/>
<dbReference type="RefSeq" id="WP_203911224.1">
    <property type="nucleotide sequence ID" value="NZ_BONY01000036.1"/>
</dbReference>
<comment type="caution">
    <text evidence="2">The sequence shown here is derived from an EMBL/GenBank/DDBJ whole genome shotgun (WGS) entry which is preliminary data.</text>
</comment>
<sequence length="86" mass="9269">MWSELLPFAAPGGAVAVLTGAVWMVLTGRLIPASTHERELANRDRQIERLIAENDVLVKQRDGLLELAQVTVGIVRALPAAKESAP</sequence>
<keyword evidence="1" id="KW-0812">Transmembrane</keyword>
<protein>
    <submittedName>
        <fullName evidence="2">Uncharacterized protein</fullName>
    </submittedName>
</protein>
<evidence type="ECO:0000256" key="1">
    <source>
        <dbReference type="SAM" id="Phobius"/>
    </source>
</evidence>
<organism evidence="2 3">
    <name type="scientific">Rhizocola hellebori</name>
    <dbReference type="NCBI Taxonomy" id="1392758"/>
    <lineage>
        <taxon>Bacteria</taxon>
        <taxon>Bacillati</taxon>
        <taxon>Actinomycetota</taxon>
        <taxon>Actinomycetes</taxon>
        <taxon>Micromonosporales</taxon>
        <taxon>Micromonosporaceae</taxon>
        <taxon>Rhizocola</taxon>
    </lineage>
</organism>
<keyword evidence="3" id="KW-1185">Reference proteome</keyword>
<keyword evidence="1" id="KW-1133">Transmembrane helix</keyword>
<feature type="transmembrane region" description="Helical" evidence="1">
    <location>
        <begin position="6"/>
        <end position="26"/>
    </location>
</feature>
<name>A0A8J3VHI6_9ACTN</name>
<dbReference type="Proteomes" id="UP000612899">
    <property type="component" value="Unassembled WGS sequence"/>
</dbReference>
<proteinExistence type="predicted"/>
<dbReference type="EMBL" id="BONY01000036">
    <property type="protein sequence ID" value="GIH07434.1"/>
    <property type="molecule type" value="Genomic_DNA"/>
</dbReference>
<keyword evidence="1" id="KW-0472">Membrane</keyword>
<reference evidence="2" key="1">
    <citation type="submission" date="2021-01" db="EMBL/GenBank/DDBJ databases">
        <title>Whole genome shotgun sequence of Rhizocola hellebori NBRC 109834.</title>
        <authorList>
            <person name="Komaki H."/>
            <person name="Tamura T."/>
        </authorList>
    </citation>
    <scope>NUCLEOTIDE SEQUENCE</scope>
    <source>
        <strain evidence="2">NBRC 109834</strain>
    </source>
</reference>
<accession>A0A8J3VHI6</accession>